<evidence type="ECO:0000313" key="1">
    <source>
        <dbReference type="EMBL" id="MDM3929419.1"/>
    </source>
</evidence>
<reference evidence="1" key="2">
    <citation type="submission" date="2023-06" db="EMBL/GenBank/DDBJ databases">
        <authorList>
            <person name="Spilker T."/>
        </authorList>
    </citation>
    <scope>NUCLEOTIDE SEQUENCE</scope>
    <source>
        <strain evidence="1">FLAC1071</strain>
    </source>
</reference>
<protein>
    <submittedName>
        <fullName evidence="1">Uncharacterized protein</fullName>
    </submittedName>
</protein>
<sequence>MTLQVQLPFQRLPCESGAVFSSFRRNGVRDGLRKPMAVDTFGEEVMRDTLARIAAPLSGDGKGEAR</sequence>
<organism evidence="1 2">
    <name type="scientific">Mycobacterium intracellulare subsp. chimaera</name>
    <dbReference type="NCBI Taxonomy" id="222805"/>
    <lineage>
        <taxon>Bacteria</taxon>
        <taxon>Bacillati</taxon>
        <taxon>Actinomycetota</taxon>
        <taxon>Actinomycetes</taxon>
        <taxon>Mycobacteriales</taxon>
        <taxon>Mycobacteriaceae</taxon>
        <taxon>Mycobacterium</taxon>
        <taxon>Mycobacterium avium complex (MAC)</taxon>
    </lineage>
</organism>
<evidence type="ECO:0000313" key="2">
    <source>
        <dbReference type="Proteomes" id="UP001529272"/>
    </source>
</evidence>
<proteinExistence type="predicted"/>
<dbReference type="EMBL" id="JASZZX010000036">
    <property type="protein sequence ID" value="MDM3929419.1"/>
    <property type="molecule type" value="Genomic_DNA"/>
</dbReference>
<keyword evidence="2" id="KW-1185">Reference proteome</keyword>
<accession>A0ABT7P806</accession>
<gene>
    <name evidence="1" type="ORF">QRB35_25920</name>
</gene>
<name>A0ABT7P806_MYCIT</name>
<reference evidence="1" key="1">
    <citation type="submission" date="2023-06" db="EMBL/GenBank/DDBJ databases">
        <title>Itaconate inhibition of nontuberculous mycobacteria.</title>
        <authorList>
            <person name="Breen P."/>
            <person name="Zimbric M."/>
            <person name="Caverly L."/>
        </authorList>
    </citation>
    <scope>NUCLEOTIDE SEQUENCE</scope>
    <source>
        <strain evidence="1">FLAC1071</strain>
    </source>
</reference>
<dbReference type="RefSeq" id="WP_139315481.1">
    <property type="nucleotide sequence ID" value="NZ_CP012885.2"/>
</dbReference>
<comment type="caution">
    <text evidence="1">The sequence shown here is derived from an EMBL/GenBank/DDBJ whole genome shotgun (WGS) entry which is preliminary data.</text>
</comment>
<dbReference type="Proteomes" id="UP001529272">
    <property type="component" value="Unassembled WGS sequence"/>
</dbReference>